<reference evidence="1" key="1">
    <citation type="journal article" date="2018" name="Nat. Plants">
        <title>Whole-genome landscape of Medicago truncatula symbiotic genes.</title>
        <authorList>
            <person name="Pecrix Y."/>
            <person name="Gamas P."/>
            <person name="Carrere S."/>
        </authorList>
    </citation>
    <scope>NUCLEOTIDE SEQUENCE</scope>
    <source>
        <tissue evidence="1">Leaves</tissue>
    </source>
</reference>
<protein>
    <submittedName>
        <fullName evidence="1">Uncharacterized protein</fullName>
    </submittedName>
</protein>
<dbReference type="EMBL" id="PSQE01000007">
    <property type="protein sequence ID" value="RHN45659.1"/>
    <property type="molecule type" value="Genomic_DNA"/>
</dbReference>
<accession>A0A396GX03</accession>
<dbReference type="Proteomes" id="UP000265566">
    <property type="component" value="Chromosome 7"/>
</dbReference>
<dbReference type="Gramene" id="rna40040">
    <property type="protein sequence ID" value="RHN45659.1"/>
    <property type="gene ID" value="gene40040"/>
</dbReference>
<organism evidence="1">
    <name type="scientific">Medicago truncatula</name>
    <name type="common">Barrel medic</name>
    <name type="synonym">Medicago tribuloides</name>
    <dbReference type="NCBI Taxonomy" id="3880"/>
    <lineage>
        <taxon>Eukaryota</taxon>
        <taxon>Viridiplantae</taxon>
        <taxon>Streptophyta</taxon>
        <taxon>Embryophyta</taxon>
        <taxon>Tracheophyta</taxon>
        <taxon>Spermatophyta</taxon>
        <taxon>Magnoliopsida</taxon>
        <taxon>eudicotyledons</taxon>
        <taxon>Gunneridae</taxon>
        <taxon>Pentapetalae</taxon>
        <taxon>rosids</taxon>
        <taxon>fabids</taxon>
        <taxon>Fabales</taxon>
        <taxon>Fabaceae</taxon>
        <taxon>Papilionoideae</taxon>
        <taxon>50 kb inversion clade</taxon>
        <taxon>NPAAA clade</taxon>
        <taxon>Hologalegina</taxon>
        <taxon>IRL clade</taxon>
        <taxon>Trifolieae</taxon>
        <taxon>Medicago</taxon>
    </lineage>
</organism>
<evidence type="ECO:0000313" key="1">
    <source>
        <dbReference type="EMBL" id="RHN45659.1"/>
    </source>
</evidence>
<sequence length="97" mass="11476">MCSVDKVYCHLPERVRRQYGYVQNVSRHLIDVVELRPTHIVKGEIDFRTHTIKEPEWGQPTEESTWKMKDGYMIWYTTVSHPLILPLLLGDLSRPIK</sequence>
<gene>
    <name evidence="1" type="ORF">MtrunA17_Chr7g0233741</name>
</gene>
<dbReference type="AlphaFoldDB" id="A0A396GX03"/>
<name>A0A396GX03_MEDTR</name>
<comment type="caution">
    <text evidence="1">The sequence shown here is derived from an EMBL/GenBank/DDBJ whole genome shotgun (WGS) entry which is preliminary data.</text>
</comment>
<proteinExistence type="predicted"/>